<dbReference type="AlphaFoldDB" id="A0A418LXI4"/>
<dbReference type="Pfam" id="PF18962">
    <property type="entry name" value="Por_Secre_tail"/>
    <property type="match status" value="1"/>
</dbReference>
<dbReference type="SUPFAM" id="SSF48726">
    <property type="entry name" value="Immunoglobulin"/>
    <property type="match status" value="1"/>
</dbReference>
<feature type="domain" description="Ig-like" evidence="4">
    <location>
        <begin position="47"/>
        <end position="128"/>
    </location>
</feature>
<dbReference type="RefSeq" id="WP_119671320.1">
    <property type="nucleotide sequence ID" value="NZ_QXED01000013.1"/>
</dbReference>
<dbReference type="PANTHER" id="PTHR44170">
    <property type="entry name" value="PROTEIN SIDEKICK"/>
    <property type="match status" value="1"/>
</dbReference>
<evidence type="ECO:0000256" key="2">
    <source>
        <dbReference type="ARBA" id="ARBA00023157"/>
    </source>
</evidence>
<keyword evidence="2" id="KW-1015">Disulfide bond</keyword>
<accession>A0A418LXI4</accession>
<evidence type="ECO:0000313" key="6">
    <source>
        <dbReference type="Proteomes" id="UP000283523"/>
    </source>
</evidence>
<dbReference type="InterPro" id="IPR036179">
    <property type="entry name" value="Ig-like_dom_sf"/>
</dbReference>
<evidence type="ECO:0000259" key="4">
    <source>
        <dbReference type="PROSITE" id="PS50835"/>
    </source>
</evidence>
<protein>
    <submittedName>
        <fullName evidence="5">T9SS C-terminal target domain-containing protein</fullName>
    </submittedName>
</protein>
<sequence>MRKYLPFSFQSRSWSVCFFLLIGVFSGGSFQPVQAATDPADNLLVPPVITVAPRSTSACEGSTVSLSVTATGTNVTYAWFRNGQPIPSATASSLVFANVTTANAGDYTVQVTNPEGTANTNASPARLTVNPRVTVTATTTPVTCAGGANGIAVLTAAGGTAPYQYQLGSSAFQASPTFTGLRDGVYPGVVRDAVGCTAQANVQISQPESISLALQAVAAKCPGGSDGGIVSTATGGNGGFRYQINGGPYQESGVFFDLTANTNYFVTATDRIGCTVSLNAFIGGPAPFDVKPGVKLASCVGSTDGTVSLTVTGGTGPYQYQLGNGAFQTSNTFTSLGANTYEFTIRDAIGCISPRTSVRIEQPAPIVVRATSIPTNCFGTTSGSISVSTTGGTTPFQYQLNTAPTFQSENTFRNIGAGSYTVTARDANGCTATTPVSVSSSPSLRARAATVPAACCNCPTGSVILGSEGGAGTLRQYNLPGRPIQASSQFTGLGPGTYKFRVIDEAGCADSLDVTVGNASPVTVAPSRTRDVTCPGRRDGEAVVAPTGGRGPYTFFWQTERRDTLASRTGSQTGLAEGVYTITAVDSNRCPSTATTVTIRSIFPQPPKPTVTLTGSSLTVNDTTGIQWYFRTDTSAARPLPAATLPTLTPFASGLYYVIVTRNGCPSPQSDPFQFVLTAAPEPVTELAIRVYPNPITSERVQVEINQARRSAVTLQMVDLSGRSVSQKNVPAFSGKQQVDWALPNLPAGLYLIKAQAGQRKSVLRVMVQ</sequence>
<dbReference type="EMBL" id="QXED01000013">
    <property type="protein sequence ID" value="RIV18069.1"/>
    <property type="molecule type" value="Genomic_DNA"/>
</dbReference>
<evidence type="ECO:0000313" key="5">
    <source>
        <dbReference type="EMBL" id="RIV18069.1"/>
    </source>
</evidence>
<dbReference type="Proteomes" id="UP000283523">
    <property type="component" value="Unassembled WGS sequence"/>
</dbReference>
<dbReference type="InterPro" id="IPR026444">
    <property type="entry name" value="Secre_tail"/>
</dbReference>
<dbReference type="SMART" id="SM00409">
    <property type="entry name" value="IG"/>
    <property type="match status" value="1"/>
</dbReference>
<comment type="caution">
    <text evidence="5">The sequence shown here is derived from an EMBL/GenBank/DDBJ whole genome shotgun (WGS) entry which is preliminary data.</text>
</comment>
<dbReference type="OrthoDB" id="1524994at2"/>
<evidence type="ECO:0000256" key="1">
    <source>
        <dbReference type="ARBA" id="ARBA00022737"/>
    </source>
</evidence>
<feature type="chain" id="PRO_5019206004" evidence="3">
    <location>
        <begin position="36"/>
        <end position="769"/>
    </location>
</feature>
<name>A0A418LXI4_9BACT</name>
<dbReference type="Gene3D" id="2.60.40.10">
    <property type="entry name" value="Immunoglobulins"/>
    <property type="match status" value="1"/>
</dbReference>
<keyword evidence="1" id="KW-0677">Repeat</keyword>
<keyword evidence="6" id="KW-1185">Reference proteome</keyword>
<dbReference type="InterPro" id="IPR003599">
    <property type="entry name" value="Ig_sub"/>
</dbReference>
<gene>
    <name evidence="5" type="ORF">DYU11_29370</name>
</gene>
<dbReference type="PANTHER" id="PTHR44170:SF56">
    <property type="entry name" value="FIBRONECTIN TYPE-III DOMAIN-CONTAINING PROTEIN"/>
    <property type="match status" value="1"/>
</dbReference>
<evidence type="ECO:0000256" key="3">
    <source>
        <dbReference type="SAM" id="SignalP"/>
    </source>
</evidence>
<dbReference type="Pfam" id="PF13573">
    <property type="entry name" value="SprB"/>
    <property type="match status" value="4"/>
</dbReference>
<feature type="signal peptide" evidence="3">
    <location>
        <begin position="1"/>
        <end position="35"/>
    </location>
</feature>
<dbReference type="InterPro" id="IPR025667">
    <property type="entry name" value="SprB_repeat"/>
</dbReference>
<keyword evidence="3" id="KW-0732">Signal</keyword>
<reference evidence="5 6" key="1">
    <citation type="submission" date="2018-08" db="EMBL/GenBank/DDBJ databases">
        <title>Fibrisoma montanum sp. nov., isolated from Danxia mountain soil.</title>
        <authorList>
            <person name="Huang Y."/>
        </authorList>
    </citation>
    <scope>NUCLEOTIDE SEQUENCE [LARGE SCALE GENOMIC DNA]</scope>
    <source>
        <strain evidence="5 6">HYT19</strain>
    </source>
</reference>
<dbReference type="InterPro" id="IPR007110">
    <property type="entry name" value="Ig-like_dom"/>
</dbReference>
<dbReference type="Pfam" id="PF13927">
    <property type="entry name" value="Ig_3"/>
    <property type="match status" value="1"/>
</dbReference>
<dbReference type="GO" id="GO:0098609">
    <property type="term" value="P:cell-cell adhesion"/>
    <property type="evidence" value="ECO:0007669"/>
    <property type="project" value="TreeGrafter"/>
</dbReference>
<organism evidence="5 6">
    <name type="scientific">Fibrisoma montanum</name>
    <dbReference type="NCBI Taxonomy" id="2305895"/>
    <lineage>
        <taxon>Bacteria</taxon>
        <taxon>Pseudomonadati</taxon>
        <taxon>Bacteroidota</taxon>
        <taxon>Cytophagia</taxon>
        <taxon>Cytophagales</taxon>
        <taxon>Spirosomataceae</taxon>
        <taxon>Fibrisoma</taxon>
    </lineage>
</organism>
<dbReference type="InterPro" id="IPR013783">
    <property type="entry name" value="Ig-like_fold"/>
</dbReference>
<dbReference type="PROSITE" id="PS50835">
    <property type="entry name" value="IG_LIKE"/>
    <property type="match status" value="1"/>
</dbReference>
<proteinExistence type="predicted"/>
<dbReference type="NCBIfam" id="TIGR04183">
    <property type="entry name" value="Por_Secre_tail"/>
    <property type="match status" value="1"/>
</dbReference>